<evidence type="ECO:0000313" key="6">
    <source>
        <dbReference type="EMBL" id="KAJ5553335.1"/>
    </source>
</evidence>
<dbReference type="Pfam" id="PF00743">
    <property type="entry name" value="FMO-like"/>
    <property type="match status" value="1"/>
</dbReference>
<dbReference type="Gene3D" id="3.50.50.60">
    <property type="entry name" value="FAD/NAD(P)-binding domain"/>
    <property type="match status" value="1"/>
</dbReference>
<evidence type="ECO:0000256" key="5">
    <source>
        <dbReference type="SAM" id="MobiDB-lite"/>
    </source>
</evidence>
<dbReference type="GO" id="GO:0050661">
    <property type="term" value="F:NADP binding"/>
    <property type="evidence" value="ECO:0007669"/>
    <property type="project" value="InterPro"/>
</dbReference>
<dbReference type="PRINTS" id="PR00368">
    <property type="entry name" value="FADPNR"/>
</dbReference>
<accession>A0AAD6D4C2</accession>
<proteinExistence type="inferred from homology"/>
<dbReference type="InterPro" id="IPR020946">
    <property type="entry name" value="Flavin_mOase-like"/>
</dbReference>
<reference evidence="6 7" key="1">
    <citation type="journal article" date="2023" name="IMA Fungus">
        <title>Comparative genomic study of the Penicillium genus elucidates a diverse pangenome and 15 lateral gene transfer events.</title>
        <authorList>
            <person name="Petersen C."/>
            <person name="Sorensen T."/>
            <person name="Nielsen M.R."/>
            <person name="Sondergaard T.E."/>
            <person name="Sorensen J.L."/>
            <person name="Fitzpatrick D.A."/>
            <person name="Frisvad J.C."/>
            <person name="Nielsen K.L."/>
        </authorList>
    </citation>
    <scope>NUCLEOTIDE SEQUENCE [LARGE SCALE GENOMIC DNA]</scope>
    <source>
        <strain evidence="6 7">IBT 35679</strain>
    </source>
</reference>
<dbReference type="EMBL" id="JAQIZZ010000002">
    <property type="protein sequence ID" value="KAJ5553335.1"/>
    <property type="molecule type" value="Genomic_DNA"/>
</dbReference>
<feature type="compositionally biased region" description="Basic and acidic residues" evidence="5">
    <location>
        <begin position="458"/>
        <end position="478"/>
    </location>
</feature>
<dbReference type="InterPro" id="IPR036188">
    <property type="entry name" value="FAD/NAD-bd_sf"/>
</dbReference>
<dbReference type="Proteomes" id="UP001220324">
    <property type="component" value="Unassembled WGS sequence"/>
</dbReference>
<protein>
    <submittedName>
        <fullName evidence="6">FAD-dependent pyridine nucleotide-disulfide oxidoreductase</fullName>
    </submittedName>
</protein>
<gene>
    <name evidence="6" type="ORF">N7494_002713</name>
</gene>
<keyword evidence="2" id="KW-0285">Flavoprotein</keyword>
<dbReference type="PANTHER" id="PTHR23023">
    <property type="entry name" value="DIMETHYLANILINE MONOOXYGENASE"/>
    <property type="match status" value="1"/>
</dbReference>
<feature type="region of interest" description="Disordered" evidence="5">
    <location>
        <begin position="458"/>
        <end position="488"/>
    </location>
</feature>
<evidence type="ECO:0000313" key="7">
    <source>
        <dbReference type="Proteomes" id="UP001220324"/>
    </source>
</evidence>
<organism evidence="6 7">
    <name type="scientific">Penicillium frequentans</name>
    <dbReference type="NCBI Taxonomy" id="3151616"/>
    <lineage>
        <taxon>Eukaryota</taxon>
        <taxon>Fungi</taxon>
        <taxon>Dikarya</taxon>
        <taxon>Ascomycota</taxon>
        <taxon>Pezizomycotina</taxon>
        <taxon>Eurotiomycetes</taxon>
        <taxon>Eurotiomycetidae</taxon>
        <taxon>Eurotiales</taxon>
        <taxon>Aspergillaceae</taxon>
        <taxon>Penicillium</taxon>
    </lineage>
</organism>
<keyword evidence="3" id="KW-0274">FAD</keyword>
<evidence type="ECO:0000256" key="2">
    <source>
        <dbReference type="ARBA" id="ARBA00022630"/>
    </source>
</evidence>
<name>A0AAD6D4C2_9EURO</name>
<evidence type="ECO:0000256" key="4">
    <source>
        <dbReference type="ARBA" id="ARBA00023002"/>
    </source>
</evidence>
<evidence type="ECO:0000256" key="3">
    <source>
        <dbReference type="ARBA" id="ARBA00022827"/>
    </source>
</evidence>
<comment type="similarity">
    <text evidence="1">Belongs to the FMO family.</text>
</comment>
<sequence>MGLKVAIIGAGPSGLVTAKTLLHNFPHGTFSPVIFDTRHEVGGLWTGALNPSMRTNLSMFTVAFSDLSWESVMGSSGIPMFPQARQVGQYLAAYTKRYIPNDVLRLGHRVLKTERTAESASPWMIQWRKESSDGNSPHEEIESEGFDLLVVATGYFAQKHIPSIPGLEELALAGRVIHSSDLQNSKGILRDNNLLAHGNVAVIGGSMSGVEAASAGALHQSSWKADNEAQADKHIVHHVHSRPFWTLPTHLPHETSETVSFLPLDLAMYDLGRRPPGPIEYALGVIPEEKVAKTNEYFSSLLGTEYKEFGHMQGNASQSMNSRPPWVAIGNSYAEFVRSGAIHSTLGRAVSVKMNQDTSLSTIEIASDGQVNTLDNIAAIVLATGYTPFDSLSLLPTDVLAALEYSEDDPFLPLVLDKGGTIRSEIPDLGFVGFYRGPYWGVMEMQARFLGAEWAKENRQASTTEDQRQSLRVLRDSDTNSQRGQFPMGDYVGLMESFTKDLGIDRAGLSEDDSRSGPATPARYTYIHPSTTAQEDMDNEKKRTLGALKALSNPKHQSLQEAAALAVFRALHGTWKFSREHITGEKESGTTTFSPRYPSNPAYDREYVCDEGINLDPNKSLSSASTTRSIFRLSESGAQDQNTEIEVWEGNIPVEAGGNSQRLHLTPFYRKQVDGQYIPGEYVIHAKLSGNSLGIEREAKEITLSEYEYIFNFKGVSIASWERLEPTYDTAGAKGQEFAQIRTIYKR</sequence>
<keyword evidence="4" id="KW-0560">Oxidoreductase</keyword>
<dbReference type="GO" id="GO:0004499">
    <property type="term" value="F:N,N-dimethylaniline monooxygenase activity"/>
    <property type="evidence" value="ECO:0007669"/>
    <property type="project" value="InterPro"/>
</dbReference>
<dbReference type="InterPro" id="IPR050346">
    <property type="entry name" value="FMO-like"/>
</dbReference>
<comment type="caution">
    <text evidence="6">The sequence shown here is derived from an EMBL/GenBank/DDBJ whole genome shotgun (WGS) entry which is preliminary data.</text>
</comment>
<keyword evidence="7" id="KW-1185">Reference proteome</keyword>
<dbReference type="AlphaFoldDB" id="A0AAD6D4C2"/>
<evidence type="ECO:0000256" key="1">
    <source>
        <dbReference type="ARBA" id="ARBA00009183"/>
    </source>
</evidence>
<dbReference type="SUPFAM" id="SSF51905">
    <property type="entry name" value="FAD/NAD(P)-binding domain"/>
    <property type="match status" value="1"/>
</dbReference>
<dbReference type="GO" id="GO:0050660">
    <property type="term" value="F:flavin adenine dinucleotide binding"/>
    <property type="evidence" value="ECO:0007669"/>
    <property type="project" value="InterPro"/>
</dbReference>